<evidence type="ECO:0000313" key="3">
    <source>
        <dbReference type="EMBL" id="HIS97665.1"/>
    </source>
</evidence>
<dbReference type="InterPro" id="IPR039446">
    <property type="entry name" value="DauR-like"/>
</dbReference>
<evidence type="ECO:0000313" key="4">
    <source>
        <dbReference type="Proteomes" id="UP000886876"/>
    </source>
</evidence>
<reference evidence="3" key="1">
    <citation type="submission" date="2020-10" db="EMBL/GenBank/DDBJ databases">
        <authorList>
            <person name="Gilroy R."/>
        </authorList>
    </citation>
    <scope>NUCLEOTIDE SEQUENCE</scope>
    <source>
        <strain evidence="3">ChiHecec3B27-6122</strain>
    </source>
</reference>
<evidence type="ECO:0000259" key="1">
    <source>
        <dbReference type="Pfam" id="PF08348"/>
    </source>
</evidence>
<evidence type="ECO:0000259" key="2">
    <source>
        <dbReference type="Pfam" id="PF13309"/>
    </source>
</evidence>
<organism evidence="3 4">
    <name type="scientific">Candidatus Scatomorpha pullistercoris</name>
    <dbReference type="NCBI Taxonomy" id="2840929"/>
    <lineage>
        <taxon>Bacteria</taxon>
        <taxon>Bacillati</taxon>
        <taxon>Bacillota</taxon>
        <taxon>Clostridia</taxon>
        <taxon>Eubacteriales</taxon>
        <taxon>Candidatus Scatomorpha</taxon>
    </lineage>
</organism>
<proteinExistence type="predicted"/>
<dbReference type="Proteomes" id="UP000886876">
    <property type="component" value="Unassembled WGS sequence"/>
</dbReference>
<dbReference type="InterPro" id="IPR013559">
    <property type="entry name" value="YheO"/>
</dbReference>
<feature type="domain" description="YheO-like" evidence="1">
    <location>
        <begin position="5"/>
        <end position="113"/>
    </location>
</feature>
<dbReference type="InterPro" id="IPR039445">
    <property type="entry name" value="DauR-like_HTH"/>
</dbReference>
<dbReference type="Pfam" id="PF08348">
    <property type="entry name" value="PAS_6"/>
    <property type="match status" value="1"/>
</dbReference>
<dbReference type="PANTHER" id="PTHR35568">
    <property type="entry name" value="TRANSCRIPTIONAL REGULATOR DAUR"/>
    <property type="match status" value="1"/>
</dbReference>
<dbReference type="AlphaFoldDB" id="A0A9D1G5F8"/>
<comment type="caution">
    <text evidence="3">The sequence shown here is derived from an EMBL/GenBank/DDBJ whole genome shotgun (WGS) entry which is preliminary data.</text>
</comment>
<dbReference type="Pfam" id="PF13309">
    <property type="entry name" value="HTH_22"/>
    <property type="match status" value="1"/>
</dbReference>
<accession>A0A9D1G5F8</accession>
<name>A0A9D1G5F8_9FIRM</name>
<feature type="domain" description="Transcriptional regulator DauR-like HTH" evidence="2">
    <location>
        <begin position="146"/>
        <end position="207"/>
    </location>
</feature>
<dbReference type="PANTHER" id="PTHR35568:SF1">
    <property type="entry name" value="TRANSCRIPTIONAL REGULATOR DAUR"/>
    <property type="match status" value="1"/>
</dbReference>
<gene>
    <name evidence="3" type="ORF">IAD42_06795</name>
</gene>
<reference evidence="3" key="2">
    <citation type="journal article" date="2021" name="PeerJ">
        <title>Extensive microbial diversity within the chicken gut microbiome revealed by metagenomics and culture.</title>
        <authorList>
            <person name="Gilroy R."/>
            <person name="Ravi A."/>
            <person name="Getino M."/>
            <person name="Pursley I."/>
            <person name="Horton D.L."/>
            <person name="Alikhan N.F."/>
            <person name="Baker D."/>
            <person name="Gharbi K."/>
            <person name="Hall N."/>
            <person name="Watson M."/>
            <person name="Adriaenssens E.M."/>
            <person name="Foster-Nyarko E."/>
            <person name="Jarju S."/>
            <person name="Secka A."/>
            <person name="Antonio M."/>
            <person name="Oren A."/>
            <person name="Chaudhuri R.R."/>
            <person name="La Ragione R."/>
            <person name="Hildebrand F."/>
            <person name="Pallen M.J."/>
        </authorList>
    </citation>
    <scope>NUCLEOTIDE SEQUENCE</scope>
    <source>
        <strain evidence="3">ChiHecec3B27-6122</strain>
    </source>
</reference>
<protein>
    <submittedName>
        <fullName evidence="3">PAS domain-containing protein</fullName>
    </submittedName>
</protein>
<dbReference type="EMBL" id="DVJS01000169">
    <property type="protein sequence ID" value="HIS97665.1"/>
    <property type="molecule type" value="Genomic_DNA"/>
</dbReference>
<sequence>MGRELEDLKRLADNLGKLLGRGCEIVIHDLSGDCDSTIVHIVNGELSGREIGGCPSSLFFEHAPDLSGHEEELSVYFNETGGRLIKSSTTFLRDEMGNIVGAVCINLDVSRSQVLFRDLGQFLNAPEKARGGPSGERFVRNVQELMDGYLDEVEREIGKPAPQMNRAEKLRALAYLDSRGVLQINKAGVRLCEFFGISKFTLYHYLDEIRGSSDCKEDKTV</sequence>